<dbReference type="Gene3D" id="1.25.40.10">
    <property type="entry name" value="Tetratricopeptide repeat domain"/>
    <property type="match status" value="1"/>
</dbReference>
<evidence type="ECO:0000256" key="4">
    <source>
        <dbReference type="SAM" id="MobiDB-lite"/>
    </source>
</evidence>
<organism evidence="5 6">
    <name type="scientific">Madurella mycetomatis</name>
    <dbReference type="NCBI Taxonomy" id="100816"/>
    <lineage>
        <taxon>Eukaryota</taxon>
        <taxon>Fungi</taxon>
        <taxon>Dikarya</taxon>
        <taxon>Ascomycota</taxon>
        <taxon>Pezizomycotina</taxon>
        <taxon>Sordariomycetes</taxon>
        <taxon>Sordariomycetidae</taxon>
        <taxon>Sordariales</taxon>
        <taxon>Sordariales incertae sedis</taxon>
        <taxon>Madurella</taxon>
    </lineage>
</organism>
<dbReference type="GO" id="GO:0071013">
    <property type="term" value="C:catalytic step 2 spliceosome"/>
    <property type="evidence" value="ECO:0007669"/>
    <property type="project" value="TreeGrafter"/>
</dbReference>
<dbReference type="EMBL" id="LCTW02000410">
    <property type="protein sequence ID" value="KXX73894.1"/>
    <property type="molecule type" value="Genomic_DNA"/>
</dbReference>
<evidence type="ECO:0000313" key="5">
    <source>
        <dbReference type="EMBL" id="KXX73894.1"/>
    </source>
</evidence>
<dbReference type="InterPro" id="IPR011990">
    <property type="entry name" value="TPR-like_helical_dom_sf"/>
</dbReference>
<evidence type="ECO:0000256" key="1">
    <source>
        <dbReference type="ARBA" id="ARBA00004123"/>
    </source>
</evidence>
<feature type="compositionally biased region" description="Low complexity" evidence="4">
    <location>
        <begin position="183"/>
        <end position="198"/>
    </location>
</feature>
<dbReference type="Proteomes" id="UP000078237">
    <property type="component" value="Unassembled WGS sequence"/>
</dbReference>
<name>A0A175VT21_9PEZI</name>
<dbReference type="STRING" id="100816.A0A175VT21"/>
<dbReference type="PANTHER" id="PTHR13471">
    <property type="entry name" value="TETRATRICOPEPTIDE-LIKE HELICAL"/>
    <property type="match status" value="1"/>
</dbReference>
<feature type="compositionally biased region" description="Polar residues" evidence="4">
    <location>
        <begin position="145"/>
        <end position="157"/>
    </location>
</feature>
<comment type="similarity">
    <text evidence="2">Belongs to the NRDE2 family.</text>
</comment>
<gene>
    <name evidence="5" type="ORF">MMYC01_208490</name>
</gene>
<keyword evidence="3" id="KW-0539">Nucleus</keyword>
<evidence type="ECO:0000256" key="2">
    <source>
        <dbReference type="ARBA" id="ARBA00009265"/>
    </source>
</evidence>
<sequence length="1026" mass="112985">MSGIVTMTVTENPSLGIAVTDGKENVIATGTASMIVAVNAIRRAQAAQILRPCGIEKTQSLHRRQTRRPLILQYGTNDRSKVPFYHRFLAGGILGSPGFLAIHRDGAKEQFSIRNHRDGSGSGSAFRDKALVAAASRALPKRIRPNTSDPPSATSLSEDFIPLLPSSRKRKRSDDYGHLSIYPRASPSSRASSSSPSRSPSPPPDYEDEEPSTAKQRSIALSRTVKANPSDTAAWLELISIQEALFPSGSGGRARTADEAKALAQLKLALYEEALPHVGSAADRERLLIGMMKEGARVWDAKALGRKLEEVTKAEAGSFALWKEKLGFEMTGSGGLGLTVEEGRGLMERKLKDLERELREVAARGGEEDKAELLSGRVVYLLLRLTCFLRDTGFVELAVAAWQAVLEMSFCRPVTAGDDIDLALESFADFWESEVARMGEEDAKGWRQFVEAMDDPPEAKTESPGDLPPARDPFKAWAAVEQQRTRKAQMPARTLDQGTDDDPFRVVMFSDIKEFLVWFPSGVLPLAKPKLVDSFLVFCGLPAAGLAGEGFAVLLGDPFVAGRGSALDTGLGREDIGPAADLSTRVPEFRQQGGAMAISQELLFGNTWFRYLDKLSNGDSRFDCSWVLGTLRSLVKACGVEGLAEYYLAMEWLNEPAGARKVAKGLLKQYSDNIRLYNAYALVESANHNPEVSYKVLSSATSLPPQSARSNQLLWNTWAWIHLEAGQKQMALFRLCASVEEGFEGPQVSPALLLKARSQFSSTRDYSLSSVQLETAVQHAESLALLEYLVAEEGTESASGMQGNITAAMGSIHSFSRELESRNLVKSPHNERLLQTAARLLYYHASHGPYRPNYVREQLLNFVKCFPSNTIFLEMFAWSQSTLRIDDPVRELLQAMSLVEPRDCLSTRRFAIRHEAQAGTAHSTRTAFEAAIDSDGCRGSVELWVHYIRFCCAAKELRGKAKDVFYRAIAACPWPKELYMEAFGTLVGQMSSSELRAVFNTMATKGLRIHVDLEEFIEGWKRRGEA</sequence>
<dbReference type="Pfam" id="PF08424">
    <property type="entry name" value="NRDE-2"/>
    <property type="match status" value="1"/>
</dbReference>
<keyword evidence="6" id="KW-1185">Reference proteome</keyword>
<feature type="region of interest" description="Disordered" evidence="4">
    <location>
        <begin position="137"/>
        <end position="218"/>
    </location>
</feature>
<dbReference type="InterPro" id="IPR013633">
    <property type="entry name" value="NRDE-2"/>
</dbReference>
<evidence type="ECO:0000256" key="3">
    <source>
        <dbReference type="ARBA" id="ARBA00023242"/>
    </source>
</evidence>
<comment type="subcellular location">
    <subcellularLocation>
        <location evidence="1">Nucleus</location>
    </subcellularLocation>
</comment>
<comment type="caution">
    <text evidence="5">The sequence shown here is derived from an EMBL/GenBank/DDBJ whole genome shotgun (WGS) entry which is preliminary data.</text>
</comment>
<proteinExistence type="inferred from homology"/>
<dbReference type="VEuPathDB" id="FungiDB:MMYC01_208490"/>
<accession>A0A175VT21</accession>
<dbReference type="GO" id="GO:0031048">
    <property type="term" value="P:regulatory ncRNA-mediated heterochromatin formation"/>
    <property type="evidence" value="ECO:0007669"/>
    <property type="project" value="TreeGrafter"/>
</dbReference>
<dbReference type="AlphaFoldDB" id="A0A175VT21"/>
<dbReference type="GO" id="GO:1902369">
    <property type="term" value="P:negative regulation of RNA catabolic process"/>
    <property type="evidence" value="ECO:0007669"/>
    <property type="project" value="TreeGrafter"/>
</dbReference>
<reference evidence="5 6" key="1">
    <citation type="journal article" date="2016" name="Genome Announc.">
        <title>Genome Sequence of Madurella mycetomatis mm55, Isolated from a Human Mycetoma Case in Sudan.</title>
        <authorList>
            <person name="Smit S."/>
            <person name="Derks M.F."/>
            <person name="Bervoets S."/>
            <person name="Fahal A."/>
            <person name="van Leeuwen W."/>
            <person name="van Belkum A."/>
            <person name="van de Sande W.W."/>
        </authorList>
    </citation>
    <scope>NUCLEOTIDE SEQUENCE [LARGE SCALE GENOMIC DNA]</scope>
    <source>
        <strain evidence="6">mm55</strain>
    </source>
</reference>
<dbReference type="PANTHER" id="PTHR13471:SF0">
    <property type="entry name" value="NUCLEAR EXOSOME REGULATOR NRDE2"/>
    <property type="match status" value="1"/>
</dbReference>
<evidence type="ECO:0000313" key="6">
    <source>
        <dbReference type="Proteomes" id="UP000078237"/>
    </source>
</evidence>
<dbReference type="OrthoDB" id="297219at2759"/>
<protein>
    <submittedName>
        <fullName evidence="5">Protein NRDE2</fullName>
    </submittedName>
</protein>